<dbReference type="AlphaFoldDB" id="A0A0Q0EI58"/>
<evidence type="ECO:0000256" key="1">
    <source>
        <dbReference type="SAM" id="MobiDB-lite"/>
    </source>
</evidence>
<dbReference type="Proteomes" id="UP000050317">
    <property type="component" value="Unassembled WGS sequence"/>
</dbReference>
<dbReference type="EMBL" id="LJRR01000391">
    <property type="protein sequence ID" value="KPZ10493.1"/>
    <property type="molecule type" value="Genomic_DNA"/>
</dbReference>
<organism evidence="2 3">
    <name type="scientific">Pseudomonas syringae pv. viburni</name>
    <dbReference type="NCBI Taxonomy" id="251703"/>
    <lineage>
        <taxon>Bacteria</taxon>
        <taxon>Pseudomonadati</taxon>
        <taxon>Pseudomonadota</taxon>
        <taxon>Gammaproteobacteria</taxon>
        <taxon>Pseudomonadales</taxon>
        <taxon>Pseudomonadaceae</taxon>
        <taxon>Pseudomonas</taxon>
    </lineage>
</organism>
<name>A0A0Q0EI58_9PSED</name>
<dbReference type="PATRIC" id="fig|251703.9.peg.1601"/>
<sequence length="83" mass="9689">MTRSSTHCSTLIQCWRILKERTMMLKPCNYQLMNFEVCDRKQSHSDFGSDLVSPEVLEGPSEEPSEQLTDELSEHYRPKKPID</sequence>
<reference evidence="2 3" key="1">
    <citation type="submission" date="2015-09" db="EMBL/GenBank/DDBJ databases">
        <title>Genome announcement of multiple Pseudomonas syringae strains.</title>
        <authorList>
            <person name="Thakur S."/>
            <person name="Wang P.W."/>
            <person name="Gong Y."/>
            <person name="Weir B.S."/>
            <person name="Guttman D.S."/>
        </authorList>
    </citation>
    <scope>NUCLEOTIDE SEQUENCE [LARGE SCALE GENOMIC DNA]</scope>
    <source>
        <strain evidence="2 3">ICMP3963</strain>
    </source>
</reference>
<feature type="compositionally biased region" description="Acidic residues" evidence="1">
    <location>
        <begin position="60"/>
        <end position="71"/>
    </location>
</feature>
<gene>
    <name evidence="2" type="ORF">ALO40_100669</name>
</gene>
<proteinExistence type="predicted"/>
<feature type="compositionally biased region" description="Basic and acidic residues" evidence="1">
    <location>
        <begin position="72"/>
        <end position="83"/>
    </location>
</feature>
<comment type="caution">
    <text evidence="2">The sequence shown here is derived from an EMBL/GenBank/DDBJ whole genome shotgun (WGS) entry which is preliminary data.</text>
</comment>
<feature type="region of interest" description="Disordered" evidence="1">
    <location>
        <begin position="44"/>
        <end position="83"/>
    </location>
</feature>
<evidence type="ECO:0000313" key="3">
    <source>
        <dbReference type="Proteomes" id="UP000050317"/>
    </source>
</evidence>
<protein>
    <submittedName>
        <fullName evidence="2">Uncharacterized protein</fullName>
    </submittedName>
</protein>
<evidence type="ECO:0000313" key="2">
    <source>
        <dbReference type="EMBL" id="KPZ10493.1"/>
    </source>
</evidence>
<accession>A0A0Q0EI58</accession>